<proteinExistence type="predicted"/>
<accession>A0A6A5QXH9</accession>
<evidence type="ECO:0000313" key="2">
    <source>
        <dbReference type="EMBL" id="KAF1918547.1"/>
    </source>
</evidence>
<dbReference type="EMBL" id="ML979134">
    <property type="protein sequence ID" value="KAF1918547.1"/>
    <property type="molecule type" value="Genomic_DNA"/>
</dbReference>
<gene>
    <name evidence="2" type="ORF">BDU57DRAFT_415366</name>
</gene>
<reference evidence="2" key="1">
    <citation type="journal article" date="2020" name="Stud. Mycol.">
        <title>101 Dothideomycetes genomes: a test case for predicting lifestyles and emergence of pathogens.</title>
        <authorList>
            <person name="Haridas S."/>
            <person name="Albert R."/>
            <person name="Binder M."/>
            <person name="Bloem J."/>
            <person name="Labutti K."/>
            <person name="Salamov A."/>
            <person name="Andreopoulos B."/>
            <person name="Baker S."/>
            <person name="Barry K."/>
            <person name="Bills G."/>
            <person name="Bluhm B."/>
            <person name="Cannon C."/>
            <person name="Castanera R."/>
            <person name="Culley D."/>
            <person name="Daum C."/>
            <person name="Ezra D."/>
            <person name="Gonzalez J."/>
            <person name="Henrissat B."/>
            <person name="Kuo A."/>
            <person name="Liang C."/>
            <person name="Lipzen A."/>
            <person name="Lutzoni F."/>
            <person name="Magnuson J."/>
            <person name="Mondo S."/>
            <person name="Nolan M."/>
            <person name="Ohm R."/>
            <person name="Pangilinan J."/>
            <person name="Park H.-J."/>
            <person name="Ramirez L."/>
            <person name="Alfaro M."/>
            <person name="Sun H."/>
            <person name="Tritt A."/>
            <person name="Yoshinaga Y."/>
            <person name="Zwiers L.-H."/>
            <person name="Turgeon B."/>
            <person name="Goodwin S."/>
            <person name="Spatafora J."/>
            <person name="Crous P."/>
            <person name="Grigoriev I."/>
        </authorList>
    </citation>
    <scope>NUCLEOTIDE SEQUENCE</scope>
    <source>
        <strain evidence="2">HMLAC05119</strain>
    </source>
</reference>
<dbReference type="Proteomes" id="UP000800096">
    <property type="component" value="Unassembled WGS sequence"/>
</dbReference>
<feature type="non-terminal residue" evidence="2">
    <location>
        <position position="1"/>
    </location>
</feature>
<keyword evidence="3" id="KW-1185">Reference proteome</keyword>
<name>A0A6A5QXH9_AMPQU</name>
<protein>
    <submittedName>
        <fullName evidence="2">Uncharacterized protein</fullName>
    </submittedName>
</protein>
<organism evidence="2 3">
    <name type="scientific">Ampelomyces quisqualis</name>
    <name type="common">Powdery mildew agent</name>
    <dbReference type="NCBI Taxonomy" id="50730"/>
    <lineage>
        <taxon>Eukaryota</taxon>
        <taxon>Fungi</taxon>
        <taxon>Dikarya</taxon>
        <taxon>Ascomycota</taxon>
        <taxon>Pezizomycotina</taxon>
        <taxon>Dothideomycetes</taxon>
        <taxon>Pleosporomycetidae</taxon>
        <taxon>Pleosporales</taxon>
        <taxon>Pleosporineae</taxon>
        <taxon>Phaeosphaeriaceae</taxon>
        <taxon>Ampelomyces</taxon>
    </lineage>
</organism>
<feature type="non-terminal residue" evidence="2">
    <location>
        <position position="492"/>
    </location>
</feature>
<feature type="region of interest" description="Disordered" evidence="1">
    <location>
        <begin position="48"/>
        <end position="76"/>
    </location>
</feature>
<evidence type="ECO:0000256" key="1">
    <source>
        <dbReference type="SAM" id="MobiDB-lite"/>
    </source>
</evidence>
<evidence type="ECO:0000313" key="3">
    <source>
        <dbReference type="Proteomes" id="UP000800096"/>
    </source>
</evidence>
<sequence>AEYESALEELHNAEKILEQRHAAIKTPSKSAPAQKDITLEVIFKKAVSNPKADGRTSQPPKAPAPSHQKRNQPATAKAACDALQRRQLTKQLAYRAIGGCDDAIMAFEELNAHYRLKARHPGTNDIPDLILNFEGVHVSASQLRTVERTWLSRVNAASKLRLLADRKLLGREDHEQILLQLFPETIKDLLDPEYFHIFITGLGTEGILTASEAKSIICLGMTHEEFTAGARWTGVSRSSHKNARYDASVLRIFAIPHQSHHRSTNLSAHPLTAPQTDLSHHLRILVEAAVYEQKFWKGYFFPNARSLLHSFYQAWSATQQGLPTPPHLTEYQRGWKYHEARLLQRGFLICNLLSSFESGTLTDYGIVRAVRGSLIRLSGQGRWDVENLSTYLYSRVVDSGLPVSLVPQILALHPENDQVFANQTLKTQVLKELGDQAETFRKEEEQRLREIEMSVSTFESLKKKEMGRWERIKFKALGWKARKEVVVPFDPF</sequence>
<dbReference type="AlphaFoldDB" id="A0A6A5QXH9"/>
<dbReference type="OrthoDB" id="3693677at2759"/>